<evidence type="ECO:0000256" key="11">
    <source>
        <dbReference type="ARBA" id="ARBA00023303"/>
    </source>
</evidence>
<keyword evidence="5 12" id="KW-1133">Transmembrane helix</keyword>
<dbReference type="Pfam" id="PF00060">
    <property type="entry name" value="Lig_chan"/>
    <property type="match status" value="1"/>
</dbReference>
<dbReference type="Gene3D" id="3.40.50.2300">
    <property type="match status" value="2"/>
</dbReference>
<organism evidence="15">
    <name type="scientific">Anoplophora chinensis</name>
    <name type="common">Citrus longhorn beetle</name>
    <dbReference type="NCBI Taxonomy" id="217632"/>
    <lineage>
        <taxon>Eukaryota</taxon>
        <taxon>Metazoa</taxon>
        <taxon>Ecdysozoa</taxon>
        <taxon>Arthropoda</taxon>
        <taxon>Hexapoda</taxon>
        <taxon>Insecta</taxon>
        <taxon>Pterygota</taxon>
        <taxon>Neoptera</taxon>
        <taxon>Endopterygota</taxon>
        <taxon>Coleoptera</taxon>
        <taxon>Polyphaga</taxon>
        <taxon>Cucujiformia</taxon>
        <taxon>Chrysomeloidea</taxon>
        <taxon>Cerambycidae</taxon>
        <taxon>Lamiinae</taxon>
        <taxon>Lamiini</taxon>
        <taxon>Anoplophora</taxon>
    </lineage>
</organism>
<sequence>MLANALKSLKPVENESVNCEDGTQWEHGESVVKQIISSSYTGLTGPINFGSDRYRNTFTLFINELKPHDMVEIGTWNTSNGFKYTKPFSHEETVDDWKSNPLVVATSLTEPYAMEKQSASILQGNDRYQGFAIDLIEEISKILNFKYIIVIGNQGTGTERSGRWTGIIGDILAERADLIVTDATVTFERLHVVEFTHPIMHTGITILFQKPMATPPTLFYFARPFSARIWVAIVVAFVTVSISLFIVGRICNSEWQKLNITSNYSTSQLTFPNTVWFVAGSLLWQNTRVKIRSIPGRIIAASWWFLCLVVIAMYIAALICYGKEDFDMLFSDVESLVKHAQEHGIKYGAKKDGATMQFFGSSTDPLYQEIYQHMTENDEEMVSTIGDGVQMVLNGRYAFFGEETTIDYITERNCQLTKYGGLINQNSFGIAMRPGSPYLTAFNTAILKLITMGKLEELKRKWWRHGDCEVRSEELEEADPLHIYNILGLIDIVLLGVALAVVSAIVELLLHVHKKSKKLKVGFFKILKLEVKQCFQGNTKPVIDRNLITKPVPENEDNGRTEAIELS</sequence>
<dbReference type="InterPro" id="IPR028082">
    <property type="entry name" value="Peripla_BP_I"/>
</dbReference>
<evidence type="ECO:0000256" key="7">
    <source>
        <dbReference type="ARBA" id="ARBA00023136"/>
    </source>
</evidence>
<keyword evidence="6" id="KW-0406">Ion transport</keyword>
<protein>
    <submittedName>
        <fullName evidence="15">Ionotropic receptor</fullName>
    </submittedName>
</protein>
<keyword evidence="8 15" id="KW-0675">Receptor</keyword>
<evidence type="ECO:0000256" key="8">
    <source>
        <dbReference type="ARBA" id="ARBA00023170"/>
    </source>
</evidence>
<dbReference type="SUPFAM" id="SSF53850">
    <property type="entry name" value="Periplasmic binding protein-like II"/>
    <property type="match status" value="1"/>
</dbReference>
<evidence type="ECO:0000256" key="10">
    <source>
        <dbReference type="ARBA" id="ARBA00023286"/>
    </source>
</evidence>
<dbReference type="GO" id="GO:0016020">
    <property type="term" value="C:membrane"/>
    <property type="evidence" value="ECO:0007669"/>
    <property type="project" value="UniProtKB-SubCell"/>
</dbReference>
<proteinExistence type="evidence at transcript level"/>
<keyword evidence="3" id="KW-0813">Transport</keyword>
<dbReference type="Gene3D" id="1.10.287.70">
    <property type="match status" value="1"/>
</dbReference>
<dbReference type="AlphaFoldDB" id="A0A2H4ZBG7"/>
<dbReference type="InterPro" id="IPR019594">
    <property type="entry name" value="Glu/Gly-bd"/>
</dbReference>
<dbReference type="Gene3D" id="3.40.190.10">
    <property type="entry name" value="Periplasmic binding protein-like II"/>
    <property type="match status" value="3"/>
</dbReference>
<keyword evidence="7 12" id="KW-0472">Membrane</keyword>
<comment type="similarity">
    <text evidence="2">Belongs to the glutamate-gated ion channel (TC 1.A.10.1) family.</text>
</comment>
<keyword evidence="10" id="KW-1071">Ligand-gated ion channel</keyword>
<evidence type="ECO:0000256" key="5">
    <source>
        <dbReference type="ARBA" id="ARBA00022989"/>
    </source>
</evidence>
<keyword evidence="4 12" id="KW-0812">Transmembrane</keyword>
<dbReference type="SMART" id="SM00918">
    <property type="entry name" value="Lig_chan-Glu_bd"/>
    <property type="match status" value="1"/>
</dbReference>
<accession>A0A2H4ZBG7</accession>
<evidence type="ECO:0000313" key="15">
    <source>
        <dbReference type="EMBL" id="AUF73074.1"/>
    </source>
</evidence>
<evidence type="ECO:0000256" key="3">
    <source>
        <dbReference type="ARBA" id="ARBA00022448"/>
    </source>
</evidence>
<evidence type="ECO:0000256" key="1">
    <source>
        <dbReference type="ARBA" id="ARBA00004141"/>
    </source>
</evidence>
<dbReference type="EMBL" id="MF975498">
    <property type="protein sequence ID" value="AUF73074.1"/>
    <property type="molecule type" value="mRNA"/>
</dbReference>
<dbReference type="InterPro" id="IPR015683">
    <property type="entry name" value="Ionotropic_Glu_rcpt"/>
</dbReference>
<feature type="domain" description="Ionotropic glutamate receptor C-terminal" evidence="13">
    <location>
        <begin position="101"/>
        <end position="465"/>
    </location>
</feature>
<name>A0A2H4ZBG7_ANOCN</name>
<evidence type="ECO:0000256" key="12">
    <source>
        <dbReference type="SAM" id="Phobius"/>
    </source>
</evidence>
<feature type="transmembrane region" description="Helical" evidence="12">
    <location>
        <begin position="298"/>
        <end position="319"/>
    </location>
</feature>
<dbReference type="SMART" id="SM00079">
    <property type="entry name" value="PBPe"/>
    <property type="match status" value="1"/>
</dbReference>
<dbReference type="FunFam" id="1.10.287.70:FF:000143">
    <property type="entry name" value="Probable glutamate receptor"/>
    <property type="match status" value="1"/>
</dbReference>
<reference evidence="15" key="1">
    <citation type="journal article" date="2017" name="Sci. Rep.">
        <title>Antennal transcriptome analysis and expression profiles of olfactory genes in Anoplophora chinensis.</title>
        <authorList>
            <person name="Wang J."/>
            <person name="Hu P."/>
            <person name="Gao P."/>
            <person name="Tao J."/>
            <person name="Luo Y."/>
        </authorList>
    </citation>
    <scope>NUCLEOTIDE SEQUENCE</scope>
</reference>
<evidence type="ECO:0000259" key="13">
    <source>
        <dbReference type="SMART" id="SM00079"/>
    </source>
</evidence>
<dbReference type="InterPro" id="IPR001320">
    <property type="entry name" value="Iontro_rcpt_C"/>
</dbReference>
<dbReference type="GO" id="GO:0015276">
    <property type="term" value="F:ligand-gated monoatomic ion channel activity"/>
    <property type="evidence" value="ECO:0007669"/>
    <property type="project" value="InterPro"/>
</dbReference>
<keyword evidence="9" id="KW-0325">Glycoprotein</keyword>
<evidence type="ECO:0000256" key="9">
    <source>
        <dbReference type="ARBA" id="ARBA00023180"/>
    </source>
</evidence>
<dbReference type="Pfam" id="PF10613">
    <property type="entry name" value="Lig_chan-Glu_bd"/>
    <property type="match status" value="1"/>
</dbReference>
<dbReference type="PANTHER" id="PTHR18966">
    <property type="entry name" value="IONOTROPIC GLUTAMATE RECEPTOR"/>
    <property type="match status" value="1"/>
</dbReference>
<feature type="transmembrane region" description="Helical" evidence="12">
    <location>
        <begin position="483"/>
        <end position="510"/>
    </location>
</feature>
<feature type="transmembrane region" description="Helical" evidence="12">
    <location>
        <begin position="229"/>
        <end position="250"/>
    </location>
</feature>
<evidence type="ECO:0000256" key="4">
    <source>
        <dbReference type="ARBA" id="ARBA00022692"/>
    </source>
</evidence>
<dbReference type="SUPFAM" id="SSF53822">
    <property type="entry name" value="Periplasmic binding protein-like I"/>
    <property type="match status" value="1"/>
</dbReference>
<keyword evidence="11" id="KW-0407">Ion channel</keyword>
<feature type="domain" description="Ionotropic glutamate receptor L-glutamate and glycine-binding" evidence="14">
    <location>
        <begin position="111"/>
        <end position="173"/>
    </location>
</feature>
<dbReference type="CDD" id="cd13714">
    <property type="entry name" value="PBP2_iGluR_Kainate"/>
    <property type="match status" value="1"/>
</dbReference>
<evidence type="ECO:0000256" key="6">
    <source>
        <dbReference type="ARBA" id="ARBA00023065"/>
    </source>
</evidence>
<comment type="subcellular location">
    <subcellularLocation>
        <location evidence="1">Membrane</location>
        <topology evidence="1">Multi-pass membrane protein</topology>
    </subcellularLocation>
</comment>
<dbReference type="FunFam" id="3.40.190.10:FF:000210">
    <property type="entry name" value="Glutamate receptor ionotropic, kainate 1"/>
    <property type="match status" value="1"/>
</dbReference>
<evidence type="ECO:0000259" key="14">
    <source>
        <dbReference type="SMART" id="SM00918"/>
    </source>
</evidence>
<evidence type="ECO:0000256" key="2">
    <source>
        <dbReference type="ARBA" id="ARBA00008685"/>
    </source>
</evidence>